<evidence type="ECO:0000256" key="3">
    <source>
        <dbReference type="ARBA" id="ARBA00022824"/>
    </source>
</evidence>
<sequence length="855" mass="94552">MARRRPQWIEDDDDDGVELTRSESASAHSQAARARPQARPHDRPRAQSHHHHHRHHGRPHHKDPHKHRHRHQQQHHGKSGKHSSPSHPEKHKEHKAKKKPAGQPAASSSTSSSSPRHTDAQKKKKQHQHKHQQQAQPGKKHGGHHRKSKVAPASASAASRPADDGGATAATTNETSFARLPSNGSLGAMLLSVDNGISDGRGGGALDPGMQAGSHYYPSSDLPSVVSPSQESSLARAGLISHDYGGAAVGDNDDDDDHFRPEELNPTFTLRRQRRLSRRRASMAGNELDLEAVGAGPRPGRGARYGRDAVDPPALQPIGEIVRQGLHDIGDTLRRGRSRRSRHLNPVPAAESRRAREERQQEEEDNADDEKKKKKKKKDKKEKGKKKDKKDDKRKKKSRFSFSGLTGTLRRKMKIAKGREKLQKLAVHRPFFTWWVSVTQVAVIALVLFLYDRAPINFETQTDSTEPLLQPDQSYLVLTYEVTANFWFGPRHEDLVILGAKYLPCMGKDKYVTDTFIKPQLELEQQMGCCINSGVCWSTVESDCQYTFDDSQMCGGPSCCVNPDAFPGCELRDDITSSERTCTCAIQARPCCYGLAGQCTLTTKETCESKALRGVFHPNKVSCQQANCLEDKCGLSPFARNAPDQWYRFFLAIFLHAGGIHLFVVLLLQFSLLPDVERIAGWWRVAFIYMISGAGGFVISGLFSRYQVTVGASGANFGILAALVVELVQSWKFIERPGSELAKLIVIIVLAFAIGILPYVDNYSHIGGFLFGMLAALAFLPHITFGTRDKAKKHLLSILALGGIVAAFVVLFTIFYAATIPGCSFCGYLNCVDLLQDFCANHGQASDEPLSIDFP</sequence>
<keyword evidence="10" id="KW-1185">Reference proteome</keyword>
<accession>F2UGD6</accession>
<dbReference type="GO" id="GO:0042058">
    <property type="term" value="P:regulation of epidermal growth factor receptor signaling pathway"/>
    <property type="evidence" value="ECO:0007669"/>
    <property type="project" value="TreeGrafter"/>
</dbReference>
<feature type="transmembrane region" description="Helical" evidence="7">
    <location>
        <begin position="741"/>
        <end position="760"/>
    </location>
</feature>
<name>F2UGD6_SALR5</name>
<keyword evidence="3" id="KW-0256">Endoplasmic reticulum</keyword>
<evidence type="ECO:0000256" key="5">
    <source>
        <dbReference type="ARBA" id="ARBA00023136"/>
    </source>
</evidence>
<dbReference type="InParanoid" id="F2UGD6"/>
<feature type="region of interest" description="Disordered" evidence="6">
    <location>
        <begin position="1"/>
        <end position="397"/>
    </location>
</feature>
<evidence type="ECO:0000313" key="9">
    <source>
        <dbReference type="EMBL" id="EGD75686.1"/>
    </source>
</evidence>
<organism evidence="10">
    <name type="scientific">Salpingoeca rosetta (strain ATCC 50818 / BSB-021)</name>
    <dbReference type="NCBI Taxonomy" id="946362"/>
    <lineage>
        <taxon>Eukaryota</taxon>
        <taxon>Choanoflagellata</taxon>
        <taxon>Craspedida</taxon>
        <taxon>Salpingoecidae</taxon>
        <taxon>Salpingoeca</taxon>
    </lineage>
</organism>
<feature type="transmembrane region" description="Helical" evidence="7">
    <location>
        <begin position="431"/>
        <end position="451"/>
    </location>
</feature>
<dbReference type="InterPro" id="IPR035952">
    <property type="entry name" value="Rhomboid-like_sf"/>
</dbReference>
<keyword evidence="4 7" id="KW-1133">Transmembrane helix</keyword>
<evidence type="ECO:0000259" key="8">
    <source>
        <dbReference type="Pfam" id="PF01694"/>
    </source>
</evidence>
<dbReference type="PANTHER" id="PTHR45965:SF3">
    <property type="entry name" value="INACTIVE RHOMBOID PROTEIN 1"/>
    <property type="match status" value="1"/>
</dbReference>
<dbReference type="eggNOG" id="KOG2290">
    <property type="taxonomic scope" value="Eukaryota"/>
</dbReference>
<comment type="subcellular location">
    <subcellularLocation>
        <location evidence="1">Endoplasmic reticulum membrane</location>
        <topology evidence="1">Multi-pass membrane protein</topology>
    </subcellularLocation>
</comment>
<feature type="compositionally biased region" description="Basic residues" evidence="6">
    <location>
        <begin position="372"/>
        <end position="397"/>
    </location>
</feature>
<dbReference type="GO" id="GO:0005789">
    <property type="term" value="C:endoplasmic reticulum membrane"/>
    <property type="evidence" value="ECO:0007669"/>
    <property type="project" value="UniProtKB-SubCell"/>
</dbReference>
<evidence type="ECO:0000256" key="4">
    <source>
        <dbReference type="ARBA" id="ARBA00022989"/>
    </source>
</evidence>
<feature type="domain" description="Peptidase S54 rhomboid" evidence="8">
    <location>
        <begin position="644"/>
        <end position="780"/>
    </location>
</feature>
<feature type="compositionally biased region" description="Basic residues" evidence="6">
    <location>
        <begin position="122"/>
        <end position="149"/>
    </location>
</feature>
<feature type="transmembrane region" description="Helical" evidence="7">
    <location>
        <begin position="682"/>
        <end position="703"/>
    </location>
</feature>
<feature type="compositionally biased region" description="Low complexity" evidence="6">
    <location>
        <begin position="218"/>
        <end position="229"/>
    </location>
</feature>
<dbReference type="KEGG" id="sre:PTSG_07804"/>
<gene>
    <name evidence="9" type="ORF">PTSG_07804</name>
</gene>
<evidence type="ECO:0000256" key="1">
    <source>
        <dbReference type="ARBA" id="ARBA00004477"/>
    </source>
</evidence>
<dbReference type="SUPFAM" id="SSF144091">
    <property type="entry name" value="Rhomboid-like"/>
    <property type="match status" value="1"/>
</dbReference>
<feature type="transmembrane region" description="Helical" evidence="7">
    <location>
        <begin position="646"/>
        <end position="670"/>
    </location>
</feature>
<dbReference type="Gene3D" id="1.20.1540.10">
    <property type="entry name" value="Rhomboid-like"/>
    <property type="match status" value="1"/>
</dbReference>
<evidence type="ECO:0000256" key="6">
    <source>
        <dbReference type="SAM" id="MobiDB-lite"/>
    </source>
</evidence>
<dbReference type="PANTHER" id="PTHR45965">
    <property type="entry name" value="INACTIVE RHOMBOID PROTEIN"/>
    <property type="match status" value="1"/>
</dbReference>
<evidence type="ECO:0000256" key="7">
    <source>
        <dbReference type="SAM" id="Phobius"/>
    </source>
</evidence>
<dbReference type="RefSeq" id="XP_004991607.1">
    <property type="nucleotide sequence ID" value="XM_004991550.1"/>
</dbReference>
<dbReference type="GO" id="GO:0050708">
    <property type="term" value="P:regulation of protein secretion"/>
    <property type="evidence" value="ECO:0007669"/>
    <property type="project" value="TreeGrafter"/>
</dbReference>
<dbReference type="Proteomes" id="UP000007799">
    <property type="component" value="Unassembled WGS sequence"/>
</dbReference>
<dbReference type="InterPro" id="IPR051512">
    <property type="entry name" value="Inactive_Rhomboid"/>
</dbReference>
<reference evidence="9" key="1">
    <citation type="submission" date="2009-08" db="EMBL/GenBank/DDBJ databases">
        <title>Annotation of Salpingoeca rosetta.</title>
        <authorList>
            <consortium name="The Broad Institute Genome Sequencing Platform"/>
            <person name="Russ C."/>
            <person name="Cuomo C."/>
            <person name="Burger G."/>
            <person name="Gray M.W."/>
            <person name="Holland P.W.H."/>
            <person name="King N."/>
            <person name="Lang F.B.F."/>
            <person name="Roger A.J."/>
            <person name="Ruiz-Trillo I."/>
            <person name="Young S.K."/>
            <person name="Zeng Q."/>
            <person name="Gargeya S."/>
            <person name="Alvarado L."/>
            <person name="Berlin A."/>
            <person name="Chapman S.B."/>
            <person name="Chen Z."/>
            <person name="Freedman E."/>
            <person name="Gellesch M."/>
            <person name="Goldberg J."/>
            <person name="Griggs A."/>
            <person name="Gujja S."/>
            <person name="Heilman E."/>
            <person name="Heiman D."/>
            <person name="Howarth C."/>
            <person name="Mehta T."/>
            <person name="Neiman D."/>
            <person name="Pearson M."/>
            <person name="Roberts A."/>
            <person name="Saif S."/>
            <person name="Shea T."/>
            <person name="Shenoy N."/>
            <person name="Sisk P."/>
            <person name="Stolte C."/>
            <person name="Sykes S."/>
            <person name="White J."/>
            <person name="Yandava C."/>
            <person name="Haas B."/>
            <person name="Nusbaum C."/>
            <person name="Birren B."/>
        </authorList>
    </citation>
    <scope>NUCLEOTIDE SEQUENCE [LARGE SCALE GENOMIC DNA]</scope>
    <source>
        <strain evidence="9">ATCC 50818</strain>
    </source>
</reference>
<dbReference type="OrthoDB" id="2146116at2759"/>
<dbReference type="AlphaFoldDB" id="F2UGD6"/>
<feature type="compositionally biased region" description="Low complexity" evidence="6">
    <location>
        <begin position="150"/>
        <end position="172"/>
    </location>
</feature>
<dbReference type="Pfam" id="PF01694">
    <property type="entry name" value="Rhomboid"/>
    <property type="match status" value="1"/>
</dbReference>
<evidence type="ECO:0000256" key="2">
    <source>
        <dbReference type="ARBA" id="ARBA00022692"/>
    </source>
</evidence>
<feature type="compositionally biased region" description="Low complexity" evidence="6">
    <location>
        <begin position="24"/>
        <end position="37"/>
    </location>
</feature>
<feature type="compositionally biased region" description="Low complexity" evidence="6">
    <location>
        <begin position="101"/>
        <end position="114"/>
    </location>
</feature>
<keyword evidence="2 7" id="KW-0812">Transmembrane</keyword>
<proteinExistence type="predicted"/>
<dbReference type="GeneID" id="16072168"/>
<evidence type="ECO:0000313" key="10">
    <source>
        <dbReference type="Proteomes" id="UP000007799"/>
    </source>
</evidence>
<feature type="compositionally biased region" description="Basic and acidic residues" evidence="6">
    <location>
        <begin position="325"/>
        <end position="334"/>
    </location>
</feature>
<feature type="compositionally biased region" description="Basic residues" evidence="6">
    <location>
        <begin position="46"/>
        <end position="81"/>
    </location>
</feature>
<feature type="transmembrane region" description="Helical" evidence="7">
    <location>
        <begin position="795"/>
        <end position="818"/>
    </location>
</feature>
<dbReference type="InterPro" id="IPR022764">
    <property type="entry name" value="Peptidase_S54_rhomboid_dom"/>
</dbReference>
<dbReference type="GO" id="GO:0004252">
    <property type="term" value="F:serine-type endopeptidase activity"/>
    <property type="evidence" value="ECO:0007669"/>
    <property type="project" value="InterPro"/>
</dbReference>
<protein>
    <recommendedName>
        <fullName evidence="8">Peptidase S54 rhomboid domain-containing protein</fullName>
    </recommendedName>
</protein>
<keyword evidence="5 7" id="KW-0472">Membrane</keyword>
<feature type="transmembrane region" description="Helical" evidence="7">
    <location>
        <begin position="766"/>
        <end position="783"/>
    </location>
</feature>
<feature type="compositionally biased region" description="Basic residues" evidence="6">
    <location>
        <begin position="271"/>
        <end position="281"/>
    </location>
</feature>
<dbReference type="EMBL" id="GL832973">
    <property type="protein sequence ID" value="EGD75686.1"/>
    <property type="molecule type" value="Genomic_DNA"/>
</dbReference>